<gene>
    <name evidence="2" type="ORF">KG103_00575</name>
</gene>
<protein>
    <submittedName>
        <fullName evidence="2">Uncharacterized protein</fullName>
    </submittedName>
</protein>
<evidence type="ECO:0000313" key="3">
    <source>
        <dbReference type="Proteomes" id="UP000677804"/>
    </source>
</evidence>
<feature type="compositionally biased region" description="Basic and acidic residues" evidence="1">
    <location>
        <begin position="1"/>
        <end position="18"/>
    </location>
</feature>
<keyword evidence="3" id="KW-1185">Reference proteome</keyword>
<feature type="region of interest" description="Disordered" evidence="1">
    <location>
        <begin position="135"/>
        <end position="167"/>
    </location>
</feature>
<evidence type="ECO:0000256" key="1">
    <source>
        <dbReference type="SAM" id="MobiDB-lite"/>
    </source>
</evidence>
<dbReference type="Proteomes" id="UP000677804">
    <property type="component" value="Chromosome"/>
</dbReference>
<accession>A0ABX8D8W4</accession>
<organism evidence="2 3">
    <name type="scientific">Cellulomonas wangleii</name>
    <dbReference type="NCBI Taxonomy" id="2816956"/>
    <lineage>
        <taxon>Bacteria</taxon>
        <taxon>Bacillati</taxon>
        <taxon>Actinomycetota</taxon>
        <taxon>Actinomycetes</taxon>
        <taxon>Micrococcales</taxon>
        <taxon>Cellulomonadaceae</taxon>
        <taxon>Cellulomonas</taxon>
    </lineage>
</organism>
<proteinExistence type="predicted"/>
<dbReference type="RefSeq" id="WP_207340153.1">
    <property type="nucleotide sequence ID" value="NZ_CP074405.1"/>
</dbReference>
<name>A0ABX8D8W4_9CELL</name>
<dbReference type="EMBL" id="CP074405">
    <property type="protein sequence ID" value="QVI62492.1"/>
    <property type="molecule type" value="Genomic_DNA"/>
</dbReference>
<sequence>MDDTTRPVADDGPDDHHLPPPGTDDATVAAVGAVTAAFEVVEHARGTLYAFHRLIGRADAELQQALDDLEAAGHGELADRVRADVVGRNVLPGRWTFQVVEEFDEGYHRAFADAERHVRDELTAGRRHVYEARLKEHGRTHGRPGHEALPADVPDDADEPGSPGPVA</sequence>
<feature type="region of interest" description="Disordered" evidence="1">
    <location>
        <begin position="1"/>
        <end position="23"/>
    </location>
</feature>
<reference evidence="2 3" key="1">
    <citation type="submission" date="2021-05" db="EMBL/GenBank/DDBJ databases">
        <title>Novel species in genus Cellulomonas.</title>
        <authorList>
            <person name="Zhang G."/>
        </authorList>
    </citation>
    <scope>NUCLEOTIDE SEQUENCE [LARGE SCALE GENOMIC DNA]</scope>
    <source>
        <strain evidence="3">zg-ZUI222</strain>
    </source>
</reference>
<evidence type="ECO:0000313" key="2">
    <source>
        <dbReference type="EMBL" id="QVI62492.1"/>
    </source>
</evidence>